<dbReference type="EMBL" id="QRHO01000003">
    <property type="protein sequence ID" value="RHF85011.1"/>
    <property type="molecule type" value="Genomic_DNA"/>
</dbReference>
<dbReference type="Pfam" id="PF00356">
    <property type="entry name" value="LacI"/>
    <property type="match status" value="1"/>
</dbReference>
<keyword evidence="1" id="KW-0805">Transcription regulation</keyword>
<organism evidence="5 9">
    <name type="scientific">Coprococcus comes</name>
    <dbReference type="NCBI Taxonomy" id="410072"/>
    <lineage>
        <taxon>Bacteria</taxon>
        <taxon>Bacillati</taxon>
        <taxon>Bacillota</taxon>
        <taxon>Clostridia</taxon>
        <taxon>Lachnospirales</taxon>
        <taxon>Lachnospiraceae</taxon>
        <taxon>Coprococcus</taxon>
    </lineage>
</organism>
<dbReference type="InterPro" id="IPR028082">
    <property type="entry name" value="Peripla_BP_I"/>
</dbReference>
<evidence type="ECO:0000256" key="3">
    <source>
        <dbReference type="ARBA" id="ARBA00023163"/>
    </source>
</evidence>
<comment type="caution">
    <text evidence="5">The sequence shown here is derived from an EMBL/GenBank/DDBJ whole genome shotgun (WGS) entry which is preliminary data.</text>
</comment>
<protein>
    <submittedName>
        <fullName evidence="5">LacI family transcriptional regulator</fullName>
    </submittedName>
</protein>
<dbReference type="Gene3D" id="3.40.50.2300">
    <property type="match status" value="2"/>
</dbReference>
<dbReference type="Proteomes" id="UP000285693">
    <property type="component" value="Unassembled WGS sequence"/>
</dbReference>
<dbReference type="EMBL" id="QRIM01000010">
    <property type="protein sequence ID" value="RHG60031.1"/>
    <property type="molecule type" value="Genomic_DNA"/>
</dbReference>
<evidence type="ECO:0000256" key="2">
    <source>
        <dbReference type="ARBA" id="ARBA00023125"/>
    </source>
</evidence>
<dbReference type="Proteomes" id="UP000260655">
    <property type="component" value="Unassembled WGS sequence"/>
</dbReference>
<evidence type="ECO:0000313" key="10">
    <source>
        <dbReference type="Proteomes" id="UP000284579"/>
    </source>
</evidence>
<dbReference type="InterPro" id="IPR010982">
    <property type="entry name" value="Lambda_DNA-bd_dom_sf"/>
</dbReference>
<feature type="domain" description="HTH lacI-type" evidence="4">
    <location>
        <begin position="2"/>
        <end position="56"/>
    </location>
</feature>
<evidence type="ECO:0000313" key="8">
    <source>
        <dbReference type="EMBL" id="RHG60031.1"/>
    </source>
</evidence>
<dbReference type="PANTHER" id="PTHR30146">
    <property type="entry name" value="LACI-RELATED TRANSCRIPTIONAL REPRESSOR"/>
    <property type="match status" value="1"/>
</dbReference>
<evidence type="ECO:0000313" key="6">
    <source>
        <dbReference type="EMBL" id="RGU43538.1"/>
    </source>
</evidence>
<dbReference type="Proteomes" id="UP000284579">
    <property type="component" value="Unassembled WGS sequence"/>
</dbReference>
<evidence type="ECO:0000313" key="11">
    <source>
        <dbReference type="Proteomes" id="UP000285693"/>
    </source>
</evidence>
<evidence type="ECO:0000313" key="7">
    <source>
        <dbReference type="EMBL" id="RHF85011.1"/>
    </source>
</evidence>
<dbReference type="SUPFAM" id="SSF53822">
    <property type="entry name" value="Periplasmic binding protein-like I"/>
    <property type="match status" value="1"/>
</dbReference>
<dbReference type="Pfam" id="PF13377">
    <property type="entry name" value="Peripla_BP_3"/>
    <property type="match status" value="1"/>
</dbReference>
<evidence type="ECO:0000313" key="9">
    <source>
        <dbReference type="Proteomes" id="UP000260655"/>
    </source>
</evidence>
<keyword evidence="2" id="KW-0238">DNA-binding</keyword>
<evidence type="ECO:0000259" key="4">
    <source>
        <dbReference type="PROSITE" id="PS50932"/>
    </source>
</evidence>
<evidence type="ECO:0000256" key="1">
    <source>
        <dbReference type="ARBA" id="ARBA00023015"/>
    </source>
</evidence>
<keyword evidence="3" id="KW-0804">Transcription</keyword>
<sequence>MVTIKEIAKECNVSVATVSNILNHKPGASDETRKIVMDKIKELNYKPNTVARNLKTKNTRTIGVIVEDMTIFSIPDIVDGITEHCEENSYQILLINLRLFKKYNDFYYHRDDYYGRVGEEIDKLIARQVEGIIYVTAHERIMRCIPENLPIPVVMAYGYTANKDIPSVVVNDEDGAHQIVDYLIANGHRRIGIITGKPDSIHMQERLLGMQRALFENQILYNPQAVYYGDWTRKSGYEGTKQLLKQGITAICCMNDLMAGGVYDCLEENGILPGKDIAVTGYDNRELSGYYKPPLTTISLPLHDIGYTASEVIMRMVEGKRLKEPEGIYRVGCHMLERSSVENITENS</sequence>
<dbReference type="InterPro" id="IPR000843">
    <property type="entry name" value="HTH_LacI"/>
</dbReference>
<evidence type="ECO:0000313" key="12">
    <source>
        <dbReference type="Proteomes" id="UP000286595"/>
    </source>
</evidence>
<dbReference type="GO" id="GO:0003700">
    <property type="term" value="F:DNA-binding transcription factor activity"/>
    <property type="evidence" value="ECO:0007669"/>
    <property type="project" value="TreeGrafter"/>
</dbReference>
<dbReference type="CDD" id="cd06288">
    <property type="entry name" value="PBP1_sucrose_transcription_regulator"/>
    <property type="match status" value="1"/>
</dbReference>
<dbReference type="AlphaFoldDB" id="A0A3E4GQS5"/>
<dbReference type="SMART" id="SM00354">
    <property type="entry name" value="HTH_LACI"/>
    <property type="match status" value="1"/>
</dbReference>
<dbReference type="EMBL" id="QRXY01000020">
    <property type="protein sequence ID" value="RGU43538.1"/>
    <property type="molecule type" value="Genomic_DNA"/>
</dbReference>
<name>A0A3E4GQS5_9FIRM</name>
<dbReference type="PANTHER" id="PTHR30146:SF109">
    <property type="entry name" value="HTH-TYPE TRANSCRIPTIONAL REGULATOR GALS"/>
    <property type="match status" value="1"/>
</dbReference>
<dbReference type="RefSeq" id="WP_117557366.1">
    <property type="nucleotide sequence ID" value="NZ_JAAIOQ010000004.1"/>
</dbReference>
<reference evidence="9 10" key="1">
    <citation type="submission" date="2018-08" db="EMBL/GenBank/DDBJ databases">
        <title>A genome reference for cultivated species of the human gut microbiota.</title>
        <authorList>
            <person name="Zou Y."/>
            <person name="Xue W."/>
            <person name="Luo G."/>
        </authorList>
    </citation>
    <scope>NUCLEOTIDE SEQUENCE [LARGE SCALE GENOMIC DNA]</scope>
    <source>
        <strain evidence="6 11">AF16-31</strain>
        <strain evidence="8 12">AM22-12LB</strain>
        <strain evidence="7 10">AM23-3</strain>
        <strain evidence="5 9">TM07-19</strain>
    </source>
</reference>
<gene>
    <name evidence="8" type="ORF">DW252_09565</name>
    <name evidence="7" type="ORF">DW656_04310</name>
    <name evidence="6" type="ORF">DWW65_13590</name>
    <name evidence="5" type="ORF">DXD67_07580</name>
</gene>
<accession>A0A3E4GQS5</accession>
<dbReference type="PROSITE" id="PS50932">
    <property type="entry name" value="HTH_LACI_2"/>
    <property type="match status" value="1"/>
</dbReference>
<proteinExistence type="predicted"/>
<dbReference type="InterPro" id="IPR046335">
    <property type="entry name" value="LacI/GalR-like_sensor"/>
</dbReference>
<dbReference type="Gene3D" id="1.10.260.40">
    <property type="entry name" value="lambda repressor-like DNA-binding domains"/>
    <property type="match status" value="1"/>
</dbReference>
<dbReference type="Proteomes" id="UP000286595">
    <property type="component" value="Unassembled WGS sequence"/>
</dbReference>
<evidence type="ECO:0000313" key="5">
    <source>
        <dbReference type="EMBL" id="RGJ23821.1"/>
    </source>
</evidence>
<dbReference type="SUPFAM" id="SSF47413">
    <property type="entry name" value="lambda repressor-like DNA-binding domains"/>
    <property type="match status" value="1"/>
</dbReference>
<dbReference type="GO" id="GO:0000976">
    <property type="term" value="F:transcription cis-regulatory region binding"/>
    <property type="evidence" value="ECO:0007669"/>
    <property type="project" value="TreeGrafter"/>
</dbReference>
<dbReference type="CDD" id="cd01392">
    <property type="entry name" value="HTH_LacI"/>
    <property type="match status" value="1"/>
</dbReference>
<dbReference type="EMBL" id="QSOV01000006">
    <property type="protein sequence ID" value="RGJ23821.1"/>
    <property type="molecule type" value="Genomic_DNA"/>
</dbReference>